<dbReference type="PANTHER" id="PTHR43776">
    <property type="entry name" value="TRANSPORT ATP-BINDING PROTEIN"/>
    <property type="match status" value="1"/>
</dbReference>
<accession>A0ABT3H8H3</accession>
<keyword evidence="4" id="KW-0547">Nucleotide-binding</keyword>
<dbReference type="InterPro" id="IPR050319">
    <property type="entry name" value="ABC_transp_ATP-bind"/>
</dbReference>
<feature type="domain" description="ABC transporter" evidence="6">
    <location>
        <begin position="298"/>
        <end position="548"/>
    </location>
</feature>
<dbReference type="InterPro" id="IPR003593">
    <property type="entry name" value="AAA+_ATPase"/>
</dbReference>
<evidence type="ECO:0000256" key="5">
    <source>
        <dbReference type="ARBA" id="ARBA00022840"/>
    </source>
</evidence>
<dbReference type="PROSITE" id="PS50893">
    <property type="entry name" value="ABC_TRANSPORTER_2"/>
    <property type="match status" value="2"/>
</dbReference>
<evidence type="ECO:0000256" key="2">
    <source>
        <dbReference type="ARBA" id="ARBA00005417"/>
    </source>
</evidence>
<dbReference type="CDD" id="cd03257">
    <property type="entry name" value="ABC_NikE_OppD_transporters"/>
    <property type="match status" value="2"/>
</dbReference>
<dbReference type="SMART" id="SM00382">
    <property type="entry name" value="AAA"/>
    <property type="match status" value="2"/>
</dbReference>
<comment type="caution">
    <text evidence="7">The sequence shown here is derived from an EMBL/GenBank/DDBJ whole genome shotgun (WGS) entry which is preliminary data.</text>
</comment>
<dbReference type="NCBIfam" id="NF008453">
    <property type="entry name" value="PRK11308.1"/>
    <property type="match status" value="2"/>
</dbReference>
<evidence type="ECO:0000313" key="7">
    <source>
        <dbReference type="EMBL" id="MCW2306692.1"/>
    </source>
</evidence>
<dbReference type="Pfam" id="PF08352">
    <property type="entry name" value="oligo_HPY"/>
    <property type="match status" value="2"/>
</dbReference>
<evidence type="ECO:0000256" key="1">
    <source>
        <dbReference type="ARBA" id="ARBA00004417"/>
    </source>
</evidence>
<protein>
    <submittedName>
        <fullName evidence="7">Peptide/nickel transport system ATP-binding protein/glutathione transport system ATP-binding protein</fullName>
    </submittedName>
</protein>
<dbReference type="GO" id="GO:0005524">
    <property type="term" value="F:ATP binding"/>
    <property type="evidence" value="ECO:0007669"/>
    <property type="project" value="UniProtKB-KW"/>
</dbReference>
<dbReference type="PROSITE" id="PS00211">
    <property type="entry name" value="ABC_TRANSPORTER_1"/>
    <property type="match status" value="2"/>
</dbReference>
<reference evidence="8" key="1">
    <citation type="submission" date="2023-07" db="EMBL/GenBank/DDBJ databases">
        <title>Genome sequencing of Purple Non-Sulfur Bacteria from various extreme environments.</title>
        <authorList>
            <person name="Mayer M."/>
        </authorList>
    </citation>
    <scope>NUCLEOTIDE SEQUENCE [LARGE SCALE GENOMIC DNA]</scope>
    <source>
        <strain evidence="8">DSM 17935</strain>
    </source>
</reference>
<dbReference type="InterPro" id="IPR013563">
    <property type="entry name" value="Oligopep_ABC_C"/>
</dbReference>
<evidence type="ECO:0000259" key="6">
    <source>
        <dbReference type="PROSITE" id="PS50893"/>
    </source>
</evidence>
<comment type="subcellular location">
    <subcellularLocation>
        <location evidence="1">Cell inner membrane</location>
        <topology evidence="1">Peripheral membrane protein</topology>
    </subcellularLocation>
</comment>
<keyword evidence="3" id="KW-0813">Transport</keyword>
<evidence type="ECO:0000313" key="8">
    <source>
        <dbReference type="Proteomes" id="UP001209755"/>
    </source>
</evidence>
<name>A0ABT3H8H3_9HYPH</name>
<keyword evidence="8" id="KW-1185">Reference proteome</keyword>
<dbReference type="NCBIfam" id="NF007739">
    <property type="entry name" value="PRK10419.1"/>
    <property type="match status" value="2"/>
</dbReference>
<dbReference type="PANTHER" id="PTHR43776:SF7">
    <property type="entry name" value="D,D-DIPEPTIDE TRANSPORT ATP-BINDING PROTEIN DDPF-RELATED"/>
    <property type="match status" value="1"/>
</dbReference>
<gene>
    <name evidence="7" type="ORF">M2319_001011</name>
</gene>
<dbReference type="RefSeq" id="WP_264600350.1">
    <property type="nucleotide sequence ID" value="NZ_JAOQNS010000002.1"/>
</dbReference>
<dbReference type="Proteomes" id="UP001209755">
    <property type="component" value="Unassembled WGS sequence"/>
</dbReference>
<dbReference type="Gene3D" id="3.40.50.300">
    <property type="entry name" value="P-loop containing nucleotide triphosphate hydrolases"/>
    <property type="match status" value="2"/>
</dbReference>
<sequence length="573" mass="61627">MTGTHAEPILTVEDLRVAFADRDRRTVAVDGISFSVRRGETLSIVGESGSGKSVTALAILRLVELAGGSIETGKVLFAETAGTPPLDLVGADRSTLRGLRGRAVSMVFQEPMSSLNPAHTVGDQIAEVVRRHERVDKAEAMRRAVALLGRVHLPDAERRITSYPHELSGGMQQRVMIAMALALKPALLIADEPTTALDVTIQAGILDLIRELKAETGMSVLFITHDMGVVAELADRVVVMRHGRIVEENDVASLFRAPEHPYTRQLLAAATMAGARRLPAIASAPETFAADGAGAPLLEVRDLVTQYPVKGAGFKRSKTHFRAVDGVSLDIRSGEILAIVGESGSGKSTLGKSILRLVEPASGGIRLAGTDILGLKKPELRRLRRHMQMVFQDPFGSLNPRRTAFSQIAEPLVIHGVAKGADLADRVEGLAQRVGIPVDMLARYPHAFSGGQRQRLCIARALALSPKLIVADEAVSALDASIRAQVLELMLELQREMGLTYLFISHDIGVVRQISDRVGVMYRGRLVELGETEAVCSAPAHAYTKTLLDAVPVADPAAARRIRRVARMAEPAV</sequence>
<proteinExistence type="inferred from homology"/>
<dbReference type="InterPro" id="IPR003439">
    <property type="entry name" value="ABC_transporter-like_ATP-bd"/>
</dbReference>
<dbReference type="InterPro" id="IPR027417">
    <property type="entry name" value="P-loop_NTPase"/>
</dbReference>
<dbReference type="SUPFAM" id="SSF52540">
    <property type="entry name" value="P-loop containing nucleoside triphosphate hydrolases"/>
    <property type="match status" value="2"/>
</dbReference>
<organism evidence="7 8">
    <name type="scientific">Rhodobium gokarnense</name>
    <dbReference type="NCBI Taxonomy" id="364296"/>
    <lineage>
        <taxon>Bacteria</taxon>
        <taxon>Pseudomonadati</taxon>
        <taxon>Pseudomonadota</taxon>
        <taxon>Alphaproteobacteria</taxon>
        <taxon>Hyphomicrobiales</taxon>
        <taxon>Rhodobiaceae</taxon>
        <taxon>Rhodobium</taxon>
    </lineage>
</organism>
<evidence type="ECO:0000256" key="3">
    <source>
        <dbReference type="ARBA" id="ARBA00022448"/>
    </source>
</evidence>
<feature type="domain" description="ABC transporter" evidence="6">
    <location>
        <begin position="10"/>
        <end position="267"/>
    </location>
</feature>
<comment type="similarity">
    <text evidence="2">Belongs to the ABC transporter superfamily.</text>
</comment>
<dbReference type="Pfam" id="PF00005">
    <property type="entry name" value="ABC_tran"/>
    <property type="match status" value="2"/>
</dbReference>
<evidence type="ECO:0000256" key="4">
    <source>
        <dbReference type="ARBA" id="ARBA00022741"/>
    </source>
</evidence>
<keyword evidence="5 7" id="KW-0067">ATP-binding</keyword>
<dbReference type="EMBL" id="JAOQNS010000002">
    <property type="protein sequence ID" value="MCW2306692.1"/>
    <property type="molecule type" value="Genomic_DNA"/>
</dbReference>
<dbReference type="InterPro" id="IPR017871">
    <property type="entry name" value="ABC_transporter-like_CS"/>
</dbReference>